<name>A0A088E4Q7_9CREN</name>
<evidence type="ECO:0000313" key="9">
    <source>
        <dbReference type="Proteomes" id="UP000061362"/>
    </source>
</evidence>
<reference evidence="6 8" key="3">
    <citation type="submission" date="2015-07" db="EMBL/GenBank/DDBJ databases">
        <title>Physiological, transcriptional responses and genome re-sequencing of acid resistant extremely thermoacidophilic Metallosphaera sedula SARC-M1.</title>
        <authorList>
            <person name="Ai C."/>
            <person name="McCarthy S."/>
            <person name="Eckrich V."/>
            <person name="Rudrappa D."/>
            <person name="Qiu G."/>
            <person name="Blum P."/>
        </authorList>
    </citation>
    <scope>NUCLEOTIDE SEQUENCE [LARGE SCALE GENOMIC DNA]</scope>
    <source>
        <strain evidence="6 8">SARC-M1</strain>
    </source>
</reference>
<evidence type="ECO:0000313" key="7">
    <source>
        <dbReference type="Proteomes" id="UP000029084"/>
    </source>
</evidence>
<dbReference type="RefSeq" id="WP_012020552.1">
    <property type="nucleotide sequence ID" value="NZ_AP019770.1"/>
</dbReference>
<evidence type="ECO:0000313" key="5">
    <source>
        <dbReference type="EMBL" id="AKV80443.1"/>
    </source>
</evidence>
<evidence type="ECO:0000313" key="3">
    <source>
        <dbReference type="EMBL" id="AKV75947.1"/>
    </source>
</evidence>
<dbReference type="Proteomes" id="UP000062475">
    <property type="component" value="Chromosome"/>
</dbReference>
<organism evidence="1 7">
    <name type="scientific">Metallosphaera sedula</name>
    <dbReference type="NCBI Taxonomy" id="43687"/>
    <lineage>
        <taxon>Archaea</taxon>
        <taxon>Thermoproteota</taxon>
        <taxon>Thermoprotei</taxon>
        <taxon>Sulfolobales</taxon>
        <taxon>Sulfolobaceae</taxon>
        <taxon>Metallosphaera</taxon>
    </lineage>
</organism>
<dbReference type="AlphaFoldDB" id="A0A088E4Q7"/>
<sequence length="137" mass="15084" precursor="true">MRTLIVIVLLAISLGFTVFSSVKLISTTTPTSTPQGHPFNLNFTETFVVDHSGRYLLKLSTNSTIKSLYVIAILDLSKGDHRTVVLTLSSPSDLVELHKGIYEVQFYVTGIANGNVTKTQLEQSINLSIVYQGEHDD</sequence>
<evidence type="ECO:0000313" key="6">
    <source>
        <dbReference type="EMBL" id="AKV82690.1"/>
    </source>
</evidence>
<evidence type="ECO:0000313" key="2">
    <source>
        <dbReference type="EMBL" id="AKV73707.1"/>
    </source>
</evidence>
<reference evidence="1 7" key="1">
    <citation type="journal article" date="2014" name="J. Bacteriol.">
        <title>Role of an Archaeal PitA Transporter in the Copper and Arsenic Resistance of Metallosphaera sedula, an Extreme Thermoacidophile.</title>
        <authorList>
            <person name="McCarthy S."/>
            <person name="Ai C."/>
            <person name="Wheaton G."/>
            <person name="Tevatia R."/>
            <person name="Eckrich V."/>
            <person name="Kelly R."/>
            <person name="Blum P."/>
        </authorList>
    </citation>
    <scope>NUCLEOTIDE SEQUENCE [LARGE SCALE GENOMIC DNA]</scope>
    <source>
        <strain evidence="1 7">CuR1</strain>
    </source>
</reference>
<evidence type="ECO:0000313" key="12">
    <source>
        <dbReference type="Proteomes" id="UP000068832"/>
    </source>
</evidence>
<dbReference type="Proteomes" id="UP000029084">
    <property type="component" value="Chromosome"/>
</dbReference>
<dbReference type="Proteomes" id="UP000062398">
    <property type="component" value="Chromosome"/>
</dbReference>
<evidence type="ECO:0000313" key="1">
    <source>
        <dbReference type="EMBL" id="AIM26752.1"/>
    </source>
</evidence>
<evidence type="ECO:0000313" key="8">
    <source>
        <dbReference type="Proteomes" id="UP000056255"/>
    </source>
</evidence>
<accession>A0A088E4Q7</accession>
<dbReference type="GeneID" id="97614352"/>
<dbReference type="EMBL" id="CP012175">
    <property type="protein sequence ID" value="AKV80443.1"/>
    <property type="molecule type" value="Genomic_DNA"/>
</dbReference>
<dbReference type="EMBL" id="CP012176">
    <property type="protein sequence ID" value="AKV82690.1"/>
    <property type="molecule type" value="Genomic_DNA"/>
</dbReference>
<dbReference type="Proteomes" id="UP000061362">
    <property type="component" value="Chromosome"/>
</dbReference>
<dbReference type="PATRIC" id="fig|43687.5.peg.604"/>
<dbReference type="OrthoDB" id="34595at2157"/>
<reference evidence="9 10" key="2">
    <citation type="journal article" date="2015" name="Genome Announc.">
        <title>Complete Genome Sequences of Evolved Arsenate-Resistant Metallosphaera sedula Strains.</title>
        <authorList>
            <person name="Ai C."/>
            <person name="McCarthy S."/>
            <person name="Schackwitz W."/>
            <person name="Martin J."/>
            <person name="Lipzen A."/>
            <person name="Blum P."/>
        </authorList>
    </citation>
    <scope>NUCLEOTIDE SEQUENCE [LARGE SCALE GENOMIC DNA]</scope>
    <source>
        <strain evidence="4 10">ARS120-1</strain>
        <strain evidence="5 9">ARS120-2</strain>
        <strain evidence="2 12">ARS50-1</strain>
        <strain evidence="3 11">ARS50-2</strain>
    </source>
</reference>
<dbReference type="Proteomes" id="UP000068832">
    <property type="component" value="Chromosome"/>
</dbReference>
<gene>
    <name evidence="1" type="ORF">HA72_0590</name>
    <name evidence="2" type="ORF">MsedA_0602</name>
    <name evidence="3" type="ORF">MsedB_0602</name>
    <name evidence="4" type="ORF">MsedC_0601</name>
    <name evidence="5" type="ORF">MsedD_0602</name>
    <name evidence="6" type="ORF">MsedE_0602</name>
</gene>
<dbReference type="EMBL" id="CP012174">
    <property type="protein sequence ID" value="AKV78198.1"/>
    <property type="molecule type" value="Genomic_DNA"/>
</dbReference>
<evidence type="ECO:0000313" key="4">
    <source>
        <dbReference type="EMBL" id="AKV78198.1"/>
    </source>
</evidence>
<dbReference type="EMBL" id="CP012173">
    <property type="protein sequence ID" value="AKV75947.1"/>
    <property type="molecule type" value="Genomic_DNA"/>
</dbReference>
<dbReference type="Proteomes" id="UP000056255">
    <property type="component" value="Chromosome"/>
</dbReference>
<dbReference type="EMBL" id="CP008822">
    <property type="protein sequence ID" value="AIM26752.1"/>
    <property type="molecule type" value="Genomic_DNA"/>
</dbReference>
<evidence type="ECO:0000313" key="10">
    <source>
        <dbReference type="Proteomes" id="UP000062398"/>
    </source>
</evidence>
<proteinExistence type="predicted"/>
<dbReference type="EMBL" id="CP012172">
    <property type="protein sequence ID" value="AKV73707.1"/>
    <property type="molecule type" value="Genomic_DNA"/>
</dbReference>
<evidence type="ECO:0000313" key="11">
    <source>
        <dbReference type="Proteomes" id="UP000062475"/>
    </source>
</evidence>
<protein>
    <submittedName>
        <fullName evidence="1">Uncharacterized protein</fullName>
    </submittedName>
</protein>